<dbReference type="InParanoid" id="A0A0H2S422"/>
<evidence type="ECO:0000313" key="2">
    <source>
        <dbReference type="EMBL" id="KLO16428.1"/>
    </source>
</evidence>
<sequence length="109" mass="12492">MIDPSKTDRTSNFFLPYEGWPSRRRFASNKIGRSNPCDQLSFCYSLRCFKPSSTHPTSISISTHSVRKVSTETRRRTSSPVTPISQRNFAVGRWRINATKAALSRRHSE</sequence>
<dbReference type="Proteomes" id="UP000053477">
    <property type="component" value="Unassembled WGS sequence"/>
</dbReference>
<organism evidence="2 3">
    <name type="scientific">Schizopora paradoxa</name>
    <dbReference type="NCBI Taxonomy" id="27342"/>
    <lineage>
        <taxon>Eukaryota</taxon>
        <taxon>Fungi</taxon>
        <taxon>Dikarya</taxon>
        <taxon>Basidiomycota</taxon>
        <taxon>Agaricomycotina</taxon>
        <taxon>Agaricomycetes</taxon>
        <taxon>Hymenochaetales</taxon>
        <taxon>Schizoporaceae</taxon>
        <taxon>Schizopora</taxon>
    </lineage>
</organism>
<feature type="compositionally biased region" description="Low complexity" evidence="1">
    <location>
        <begin position="53"/>
        <end position="64"/>
    </location>
</feature>
<gene>
    <name evidence="2" type="ORF">SCHPADRAFT_213822</name>
</gene>
<dbReference type="EMBL" id="KQ085916">
    <property type="protein sequence ID" value="KLO16428.1"/>
    <property type="molecule type" value="Genomic_DNA"/>
</dbReference>
<evidence type="ECO:0000256" key="1">
    <source>
        <dbReference type="SAM" id="MobiDB-lite"/>
    </source>
</evidence>
<dbReference type="AlphaFoldDB" id="A0A0H2S422"/>
<protein>
    <submittedName>
        <fullName evidence="2">Uncharacterized protein</fullName>
    </submittedName>
</protein>
<feature type="region of interest" description="Disordered" evidence="1">
    <location>
        <begin position="53"/>
        <end position="82"/>
    </location>
</feature>
<accession>A0A0H2S422</accession>
<proteinExistence type="predicted"/>
<keyword evidence="3" id="KW-1185">Reference proteome</keyword>
<evidence type="ECO:0000313" key="3">
    <source>
        <dbReference type="Proteomes" id="UP000053477"/>
    </source>
</evidence>
<name>A0A0H2S422_9AGAM</name>
<reference evidence="2 3" key="1">
    <citation type="submission" date="2015-04" db="EMBL/GenBank/DDBJ databases">
        <title>Complete genome sequence of Schizopora paradoxa KUC8140, a cosmopolitan wood degrader in East Asia.</title>
        <authorList>
            <consortium name="DOE Joint Genome Institute"/>
            <person name="Min B."/>
            <person name="Park H."/>
            <person name="Jang Y."/>
            <person name="Kim J.-J."/>
            <person name="Kim K.H."/>
            <person name="Pangilinan J."/>
            <person name="Lipzen A."/>
            <person name="Riley R."/>
            <person name="Grigoriev I.V."/>
            <person name="Spatafora J.W."/>
            <person name="Choi I.-G."/>
        </authorList>
    </citation>
    <scope>NUCLEOTIDE SEQUENCE [LARGE SCALE GENOMIC DNA]</scope>
    <source>
        <strain evidence="2 3">KUC8140</strain>
    </source>
</reference>